<protein>
    <submittedName>
        <fullName evidence="1">Uncharacterized protein</fullName>
    </submittedName>
</protein>
<name>A0ACB7RVR7_HYAAI</name>
<accession>A0ACB7RVR7</accession>
<dbReference type="Proteomes" id="UP000821845">
    <property type="component" value="Chromosome 7"/>
</dbReference>
<reference evidence="1" key="1">
    <citation type="submission" date="2020-05" db="EMBL/GenBank/DDBJ databases">
        <title>Large-scale comparative analyses of tick genomes elucidate their genetic diversity and vector capacities.</title>
        <authorList>
            <person name="Jia N."/>
            <person name="Wang J."/>
            <person name="Shi W."/>
            <person name="Du L."/>
            <person name="Sun Y."/>
            <person name="Zhan W."/>
            <person name="Jiang J."/>
            <person name="Wang Q."/>
            <person name="Zhang B."/>
            <person name="Ji P."/>
            <person name="Sakyi L.B."/>
            <person name="Cui X."/>
            <person name="Yuan T."/>
            <person name="Jiang B."/>
            <person name="Yang W."/>
            <person name="Lam T.T.-Y."/>
            <person name="Chang Q."/>
            <person name="Ding S."/>
            <person name="Wang X."/>
            <person name="Zhu J."/>
            <person name="Ruan X."/>
            <person name="Zhao L."/>
            <person name="Wei J."/>
            <person name="Que T."/>
            <person name="Du C."/>
            <person name="Cheng J."/>
            <person name="Dai P."/>
            <person name="Han X."/>
            <person name="Huang E."/>
            <person name="Gao Y."/>
            <person name="Liu J."/>
            <person name="Shao H."/>
            <person name="Ye R."/>
            <person name="Li L."/>
            <person name="Wei W."/>
            <person name="Wang X."/>
            <person name="Wang C."/>
            <person name="Yang T."/>
            <person name="Huo Q."/>
            <person name="Li W."/>
            <person name="Guo W."/>
            <person name="Chen H."/>
            <person name="Zhou L."/>
            <person name="Ni X."/>
            <person name="Tian J."/>
            <person name="Zhou Y."/>
            <person name="Sheng Y."/>
            <person name="Liu T."/>
            <person name="Pan Y."/>
            <person name="Xia L."/>
            <person name="Li J."/>
            <person name="Zhao F."/>
            <person name="Cao W."/>
        </authorList>
    </citation>
    <scope>NUCLEOTIDE SEQUENCE</scope>
    <source>
        <strain evidence="1">Hyas-2018</strain>
    </source>
</reference>
<keyword evidence="2" id="KW-1185">Reference proteome</keyword>
<dbReference type="EMBL" id="CM023487">
    <property type="protein sequence ID" value="KAH6925902.1"/>
    <property type="molecule type" value="Genomic_DNA"/>
</dbReference>
<proteinExistence type="predicted"/>
<organism evidence="1 2">
    <name type="scientific">Hyalomma asiaticum</name>
    <name type="common">Tick</name>
    <dbReference type="NCBI Taxonomy" id="266040"/>
    <lineage>
        <taxon>Eukaryota</taxon>
        <taxon>Metazoa</taxon>
        <taxon>Ecdysozoa</taxon>
        <taxon>Arthropoda</taxon>
        <taxon>Chelicerata</taxon>
        <taxon>Arachnida</taxon>
        <taxon>Acari</taxon>
        <taxon>Parasitiformes</taxon>
        <taxon>Ixodida</taxon>
        <taxon>Ixodoidea</taxon>
        <taxon>Ixodidae</taxon>
        <taxon>Hyalomminae</taxon>
        <taxon>Hyalomma</taxon>
    </lineage>
</organism>
<gene>
    <name evidence="1" type="ORF">HPB50_011817</name>
</gene>
<evidence type="ECO:0000313" key="1">
    <source>
        <dbReference type="EMBL" id="KAH6925902.1"/>
    </source>
</evidence>
<evidence type="ECO:0000313" key="2">
    <source>
        <dbReference type="Proteomes" id="UP000821845"/>
    </source>
</evidence>
<sequence length="402" mass="45312">MNWTFLSLWLSITRVFSVPSAKHADRAGELICTVGSFAMTENMYPPDGLCNYLFYTHVFVYNSSLAGIHVEESWQRFKEQVASRTATPAGISFDARYITAQALDEIGVRNTLNTLAKQNIMHYGILNMITRLDALDDYMDRAKGAIAKLRTIQGKDAKKRIIIALGLFDYNEPNAWERYRASFRKAVEGTMADTIIAISSTGSIEDNSFCHVAPTSVLDSMKLQDPARTRAKSFPDLDCKGDGTQMSLLSGGVKLGTSTTEPAWLMSWDDEQSLTEKVQWMRLDETLGSDHYIVHLVIQRYKTPLITGQAKITDWTAVRKHDVPDVQDIEEWTKQFLDMVAKHTKTVKLNVDHPEIDGLQSSIDLRPGLSWLLFNVHLGDFSGQCMADPFERVMFLKNRLGP</sequence>
<comment type="caution">
    <text evidence="1">The sequence shown here is derived from an EMBL/GenBank/DDBJ whole genome shotgun (WGS) entry which is preliminary data.</text>
</comment>